<gene>
    <name evidence="3" type="ORF">JKA74_18315</name>
</gene>
<dbReference type="GO" id="GO:0015628">
    <property type="term" value="P:protein secretion by the type II secretion system"/>
    <property type="evidence" value="ECO:0007669"/>
    <property type="project" value="TreeGrafter"/>
</dbReference>
<dbReference type="Gene3D" id="1.10.150.320">
    <property type="entry name" value="Photosystem II 12 kDa extrinsic protein"/>
    <property type="match status" value="1"/>
</dbReference>
<dbReference type="PANTHER" id="PTHR21180:SF32">
    <property type="entry name" value="ENDONUCLEASE_EXONUCLEASE_PHOSPHATASE FAMILY DOMAIN-CONTAINING PROTEIN 1"/>
    <property type="match status" value="1"/>
</dbReference>
<evidence type="ECO:0000313" key="4">
    <source>
        <dbReference type="Proteomes" id="UP000611723"/>
    </source>
</evidence>
<dbReference type="InterPro" id="IPR051675">
    <property type="entry name" value="Endo/Exo/Phosphatase_dom_1"/>
</dbReference>
<dbReference type="RefSeq" id="WP_201432691.1">
    <property type="nucleotide sequence ID" value="NZ_JAEQBW010000013.1"/>
</dbReference>
<evidence type="ECO:0000313" key="3">
    <source>
        <dbReference type="EMBL" id="MBK6267005.1"/>
    </source>
</evidence>
<dbReference type="EMBL" id="JAEQBW010000013">
    <property type="protein sequence ID" value="MBK6267005.1"/>
    <property type="molecule type" value="Genomic_DNA"/>
</dbReference>
<name>A0A934X298_9BACT</name>
<keyword evidence="2" id="KW-0812">Transmembrane</keyword>
<keyword evidence="4" id="KW-1185">Reference proteome</keyword>
<dbReference type="PANTHER" id="PTHR21180">
    <property type="entry name" value="ENDONUCLEASE/EXONUCLEASE/PHOSPHATASE FAMILY DOMAIN-CONTAINING PROTEIN 1"/>
    <property type="match status" value="1"/>
</dbReference>
<reference evidence="3" key="1">
    <citation type="submission" date="2021-01" db="EMBL/GenBank/DDBJ databases">
        <title>Marivirga aurantiaca sp. nov., isolated from intertidal surface sediments.</title>
        <authorList>
            <person name="Zhang M."/>
        </authorList>
    </citation>
    <scope>NUCLEOTIDE SEQUENCE</scope>
    <source>
        <strain evidence="3">S37H4</strain>
    </source>
</reference>
<dbReference type="Proteomes" id="UP000611723">
    <property type="component" value="Unassembled WGS sequence"/>
</dbReference>
<sequence>MWKAIILWLRNFFGFSRNEANGFVILLFLMIMVLFAPLISKQILLQNQSGLLLESDPRKLDSLLAVLDKNLVEGSKNEGNEEKYKLTDFDLNTVSSEKLQSFGLPAFLADRVLKYREMVKPFEKPEDFLKVYGIDSSNYLTFRPYIKIKKQAKSRVDSKSDEQKATGNLKDSSAKYEESNKVKDSNYHLKAFDINRADTVQLQKIYGIGSVFAQRIIEYRDLLGGFVNEQQLREVYGLKSPNLDSLRKYAKIQEPLHLDKLNINTLPEEELAKHPYISYKQAKLILAYREAHGAYAEPDDLLEIKILDSAFVKKIGSYLSFEVE</sequence>
<evidence type="ECO:0000256" key="2">
    <source>
        <dbReference type="SAM" id="Phobius"/>
    </source>
</evidence>
<dbReference type="Gene3D" id="1.10.150.280">
    <property type="entry name" value="AF1531-like domain"/>
    <property type="match status" value="2"/>
</dbReference>
<proteinExistence type="predicted"/>
<dbReference type="InterPro" id="IPR010994">
    <property type="entry name" value="RuvA_2-like"/>
</dbReference>
<keyword evidence="2" id="KW-0472">Membrane</keyword>
<organism evidence="3 4">
    <name type="scientific">Marivirga aurantiaca</name>
    <dbReference type="NCBI Taxonomy" id="2802615"/>
    <lineage>
        <taxon>Bacteria</taxon>
        <taxon>Pseudomonadati</taxon>
        <taxon>Bacteroidota</taxon>
        <taxon>Cytophagia</taxon>
        <taxon>Cytophagales</taxon>
        <taxon>Marivirgaceae</taxon>
        <taxon>Marivirga</taxon>
    </lineage>
</organism>
<feature type="region of interest" description="Disordered" evidence="1">
    <location>
        <begin position="157"/>
        <end position="177"/>
    </location>
</feature>
<dbReference type="SUPFAM" id="SSF47781">
    <property type="entry name" value="RuvA domain 2-like"/>
    <property type="match status" value="3"/>
</dbReference>
<keyword evidence="2" id="KW-1133">Transmembrane helix</keyword>
<dbReference type="AlphaFoldDB" id="A0A934X298"/>
<comment type="caution">
    <text evidence="3">The sequence shown here is derived from an EMBL/GenBank/DDBJ whole genome shotgun (WGS) entry which is preliminary data.</text>
</comment>
<feature type="transmembrane region" description="Helical" evidence="2">
    <location>
        <begin position="20"/>
        <end position="39"/>
    </location>
</feature>
<dbReference type="Pfam" id="PF12836">
    <property type="entry name" value="HHH_3"/>
    <property type="match status" value="3"/>
</dbReference>
<accession>A0A934X298</accession>
<protein>
    <submittedName>
        <fullName evidence="3">Helix-hairpin-helix domain-containing protein</fullName>
    </submittedName>
</protein>
<dbReference type="GO" id="GO:0015627">
    <property type="term" value="C:type II protein secretion system complex"/>
    <property type="evidence" value="ECO:0007669"/>
    <property type="project" value="TreeGrafter"/>
</dbReference>
<evidence type="ECO:0000256" key="1">
    <source>
        <dbReference type="SAM" id="MobiDB-lite"/>
    </source>
</evidence>